<dbReference type="PRINTS" id="PR00081">
    <property type="entry name" value="GDHRDH"/>
</dbReference>
<sequence>MPTVYLSKFSFSNPEPHLRAEHTQDTCRGLGFGLVQALAANPDNIIFAGARNPSSKELAAFAAAHPEQVIPIALDSADVPLNKAAAKLIEEKVGKLDVVIANAGMGKVSTMSDIEIPEFVETFKVNVLGPLVLFQNTQQLLRKASSTGKFVTISSVQGSVSNMIPGPSGAYGASKAAVNSVTIKIQEENPDLIVFPMCPGFVATEGASKFTKDQGAPREIMNSAAPISVAAANVLKHISEAVKVDQPKTLWTARGTSLGKEVPF</sequence>
<dbReference type="Gene3D" id="3.40.50.720">
    <property type="entry name" value="NAD(P)-binding Rossmann-like Domain"/>
    <property type="match status" value="1"/>
</dbReference>
<organism evidence="5 6">
    <name type="scientific">Kwoniella shivajii</name>
    <dbReference type="NCBI Taxonomy" id="564305"/>
    <lineage>
        <taxon>Eukaryota</taxon>
        <taxon>Fungi</taxon>
        <taxon>Dikarya</taxon>
        <taxon>Basidiomycota</taxon>
        <taxon>Agaricomycotina</taxon>
        <taxon>Tremellomycetes</taxon>
        <taxon>Tremellales</taxon>
        <taxon>Cryptococcaceae</taxon>
        <taxon>Kwoniella</taxon>
    </lineage>
</organism>
<comment type="similarity">
    <text evidence="1 4">Belongs to the short-chain dehydrogenases/reductases (SDR) family.</text>
</comment>
<evidence type="ECO:0000256" key="3">
    <source>
        <dbReference type="ARBA" id="ARBA00023002"/>
    </source>
</evidence>
<reference evidence="5 6" key="1">
    <citation type="submission" date="2024-01" db="EMBL/GenBank/DDBJ databases">
        <title>Comparative genomics of Cryptococcus and Kwoniella reveals pathogenesis evolution and contrasting modes of karyotype evolution via chromosome fusion or intercentromeric recombination.</title>
        <authorList>
            <person name="Coelho M.A."/>
            <person name="David-Palma M."/>
            <person name="Shea T."/>
            <person name="Bowers K."/>
            <person name="McGinley-Smith S."/>
            <person name="Mohammad A.W."/>
            <person name="Gnirke A."/>
            <person name="Yurkov A.M."/>
            <person name="Nowrousian M."/>
            <person name="Sun S."/>
            <person name="Cuomo C.A."/>
            <person name="Heitman J."/>
        </authorList>
    </citation>
    <scope>NUCLEOTIDE SEQUENCE [LARGE SCALE GENOMIC DNA]</scope>
    <source>
        <strain evidence="5">CBS 11374</strain>
    </source>
</reference>
<dbReference type="InterPro" id="IPR051468">
    <property type="entry name" value="Fungal_SecMetab_SDRs"/>
</dbReference>
<dbReference type="InterPro" id="IPR002347">
    <property type="entry name" value="SDR_fam"/>
</dbReference>
<dbReference type="SUPFAM" id="SSF51735">
    <property type="entry name" value="NAD(P)-binding Rossmann-fold domains"/>
    <property type="match status" value="1"/>
</dbReference>
<gene>
    <name evidence="5" type="ORF">IL334_003591</name>
</gene>
<evidence type="ECO:0000313" key="5">
    <source>
        <dbReference type="EMBL" id="WRT66632.1"/>
    </source>
</evidence>
<name>A0ABZ1CZ63_9TREE</name>
<dbReference type="RefSeq" id="XP_062791372.1">
    <property type="nucleotide sequence ID" value="XM_062935321.1"/>
</dbReference>
<evidence type="ECO:0000256" key="2">
    <source>
        <dbReference type="ARBA" id="ARBA00022857"/>
    </source>
</evidence>
<keyword evidence="6" id="KW-1185">Reference proteome</keyword>
<evidence type="ECO:0000313" key="6">
    <source>
        <dbReference type="Proteomes" id="UP001329825"/>
    </source>
</evidence>
<keyword evidence="3" id="KW-0560">Oxidoreductase</keyword>
<dbReference type="GeneID" id="87955722"/>
<dbReference type="Pfam" id="PF00106">
    <property type="entry name" value="adh_short"/>
    <property type="match status" value="1"/>
</dbReference>
<accession>A0ABZ1CZ63</accession>
<keyword evidence="2" id="KW-0521">NADP</keyword>
<dbReference type="EMBL" id="CP141884">
    <property type="protein sequence ID" value="WRT66632.1"/>
    <property type="molecule type" value="Genomic_DNA"/>
</dbReference>
<dbReference type="InterPro" id="IPR036291">
    <property type="entry name" value="NAD(P)-bd_dom_sf"/>
</dbReference>
<dbReference type="PANTHER" id="PTHR43544:SF7">
    <property type="entry name" value="NADB-LER2"/>
    <property type="match status" value="1"/>
</dbReference>
<evidence type="ECO:0000256" key="4">
    <source>
        <dbReference type="RuleBase" id="RU000363"/>
    </source>
</evidence>
<evidence type="ECO:0000256" key="1">
    <source>
        <dbReference type="ARBA" id="ARBA00006484"/>
    </source>
</evidence>
<dbReference type="Proteomes" id="UP001329825">
    <property type="component" value="Chromosome 4"/>
</dbReference>
<dbReference type="PANTHER" id="PTHR43544">
    <property type="entry name" value="SHORT-CHAIN DEHYDROGENASE/REDUCTASE"/>
    <property type="match status" value="1"/>
</dbReference>
<evidence type="ECO:0008006" key="7">
    <source>
        <dbReference type="Google" id="ProtNLM"/>
    </source>
</evidence>
<protein>
    <recommendedName>
        <fullName evidence="7">NAD(P)-binding protein</fullName>
    </recommendedName>
</protein>
<proteinExistence type="inferred from homology"/>
<dbReference type="PRINTS" id="PR00080">
    <property type="entry name" value="SDRFAMILY"/>
</dbReference>